<name>A0A7W2D1U8_9ACTN</name>
<dbReference type="AlphaFoldDB" id="A0A7W2D1U8"/>
<dbReference type="Proteomes" id="UP000586976">
    <property type="component" value="Unassembled WGS sequence"/>
</dbReference>
<proteinExistence type="predicted"/>
<keyword evidence="1" id="KW-0732">Signal</keyword>
<feature type="signal peptide" evidence="1">
    <location>
        <begin position="1"/>
        <end position="23"/>
    </location>
</feature>
<dbReference type="EMBL" id="JACEQY010000018">
    <property type="protein sequence ID" value="MBA4863151.1"/>
    <property type="molecule type" value="Genomic_DNA"/>
</dbReference>
<organism evidence="2 3">
    <name type="scientific">Streptomyces himalayensis subsp. aureolus</name>
    <dbReference type="NCBI Taxonomy" id="2758039"/>
    <lineage>
        <taxon>Bacteria</taxon>
        <taxon>Bacillati</taxon>
        <taxon>Actinomycetota</taxon>
        <taxon>Actinomycetes</taxon>
        <taxon>Kitasatosporales</taxon>
        <taxon>Streptomycetaceae</taxon>
        <taxon>Streptomyces</taxon>
        <taxon>Streptomyces himalayensis</taxon>
    </lineage>
</organism>
<protein>
    <submittedName>
        <fullName evidence="2">Uncharacterized protein</fullName>
    </submittedName>
</protein>
<sequence>MRIRTTVAAAVLAVGAVFGGAGAAVADNHTDVDVDIPGIVINVPGIDWPEDLYDWPIEAAIEMCNAWVAWAQQLDPDFNYTCPTGPTG</sequence>
<feature type="chain" id="PRO_5039234293" evidence="1">
    <location>
        <begin position="24"/>
        <end position="88"/>
    </location>
</feature>
<evidence type="ECO:0000256" key="1">
    <source>
        <dbReference type="SAM" id="SignalP"/>
    </source>
</evidence>
<accession>A0A7W2D1U8</accession>
<dbReference type="RefSeq" id="WP_181864902.1">
    <property type="nucleotide sequence ID" value="NZ_JACEQY010000018.1"/>
</dbReference>
<gene>
    <name evidence="2" type="ORF">H1V43_17535</name>
</gene>
<comment type="caution">
    <text evidence="2">The sequence shown here is derived from an EMBL/GenBank/DDBJ whole genome shotgun (WGS) entry which is preliminary data.</text>
</comment>
<evidence type="ECO:0000313" key="3">
    <source>
        <dbReference type="Proteomes" id="UP000586976"/>
    </source>
</evidence>
<evidence type="ECO:0000313" key="2">
    <source>
        <dbReference type="EMBL" id="MBA4863151.1"/>
    </source>
</evidence>
<keyword evidence="3" id="KW-1185">Reference proteome</keyword>
<reference evidence="2 3" key="1">
    <citation type="submission" date="2020-07" db="EMBL/GenBank/DDBJ databases">
        <title>Streptomyces isolated from Indian soil.</title>
        <authorList>
            <person name="Mandal S."/>
            <person name="Maiti P.K."/>
        </authorList>
    </citation>
    <scope>NUCLEOTIDE SEQUENCE [LARGE SCALE GENOMIC DNA]</scope>
    <source>
        <strain evidence="2 3">PSKA54</strain>
    </source>
</reference>